<feature type="region of interest" description="Disordered" evidence="1">
    <location>
        <begin position="33"/>
        <end position="153"/>
    </location>
</feature>
<feature type="compositionally biased region" description="Polar residues" evidence="1">
    <location>
        <begin position="63"/>
        <end position="79"/>
    </location>
</feature>
<protein>
    <submittedName>
        <fullName evidence="2">Uncharacterized protein</fullName>
    </submittedName>
</protein>
<evidence type="ECO:0000256" key="1">
    <source>
        <dbReference type="SAM" id="MobiDB-lite"/>
    </source>
</evidence>
<organism evidence="2">
    <name type="scientific">Sporisorium scitamineum</name>
    <dbReference type="NCBI Taxonomy" id="49012"/>
    <lineage>
        <taxon>Eukaryota</taxon>
        <taxon>Fungi</taxon>
        <taxon>Dikarya</taxon>
        <taxon>Basidiomycota</taxon>
        <taxon>Ustilaginomycotina</taxon>
        <taxon>Ustilaginomycetes</taxon>
        <taxon>Ustilaginales</taxon>
        <taxon>Ustilaginaceae</taxon>
        <taxon>Sporisorium</taxon>
    </lineage>
</organism>
<reference evidence="2" key="1">
    <citation type="submission" date="2014-06" db="EMBL/GenBank/DDBJ databases">
        <authorList>
            <person name="Ju J."/>
            <person name="Zhang J."/>
        </authorList>
    </citation>
    <scope>NUCLEOTIDE SEQUENCE</scope>
    <source>
        <strain evidence="2">SscI8</strain>
    </source>
</reference>
<proteinExistence type="predicted"/>
<name>A0A127ZE68_9BASI</name>
<dbReference type="EMBL" id="LK056664">
    <property type="protein sequence ID" value="CDU23917.1"/>
    <property type="molecule type" value="Genomic_DNA"/>
</dbReference>
<evidence type="ECO:0000313" key="2">
    <source>
        <dbReference type="EMBL" id="CDU23917.1"/>
    </source>
</evidence>
<dbReference type="OrthoDB" id="2556546at2759"/>
<dbReference type="AlphaFoldDB" id="A0A127ZE68"/>
<gene>
    <name evidence="2" type="ORF">SPSC_02546</name>
</gene>
<sequence length="246" mass="27334">MSRNTSRPPSPTAYTIAEDETLQLALTLMSLPLTSHRSSSPPLPPQHDSFSPSSIGSWVDLPPQSSTSDEACSSSNNRPPQIPPTRRNGRMFTPKAVRQGLANLPTPPSPFGTQLEPSSRSTPYAHTPQQHRRRFNPRPSPRELSVENDEIPRPDPDEFCTAAISAYRSVRNLVGVWGQKAAAVLTNNGKKNLKGQLAKIGLGVVVICRPRWVLHTMHCSLAVLRDPWRIYHHTFYTVVIDNFLFS</sequence>
<accession>A0A127ZE68</accession>
<feature type="compositionally biased region" description="Polar residues" evidence="1">
    <location>
        <begin position="111"/>
        <end position="128"/>
    </location>
</feature>
<feature type="compositionally biased region" description="Basic and acidic residues" evidence="1">
    <location>
        <begin position="140"/>
        <end position="153"/>
    </location>
</feature>